<evidence type="ECO:0000313" key="2">
    <source>
        <dbReference type="Proteomes" id="UP001431217"/>
    </source>
</evidence>
<sequence length="113" mass="11524">MARSAWIIVLAAIAVLFIGQWLAADQAKSKEPAVQLQTTAAIAEAKAGGVEIGKPFDFTAQKADLVKKLVDADAVEGACSIECPGNKVGGISCPVGKMCQCSCPGGGPDCSCR</sequence>
<name>A0ABT0MEV1_9GAMM</name>
<dbReference type="RefSeq" id="WP_249470461.1">
    <property type="nucleotide sequence ID" value="NZ_JAMBEP010000001.1"/>
</dbReference>
<dbReference type="EMBL" id="JAMBEP010000001">
    <property type="protein sequence ID" value="MCL1633393.1"/>
    <property type="molecule type" value="Genomic_DNA"/>
</dbReference>
<comment type="caution">
    <text evidence="1">The sequence shown here is derived from an EMBL/GenBank/DDBJ whole genome shotgun (WGS) entry which is preliminary data.</text>
</comment>
<proteinExistence type="predicted"/>
<protein>
    <submittedName>
        <fullName evidence="1">Uncharacterized protein</fullName>
    </submittedName>
</protein>
<evidence type="ECO:0000313" key="1">
    <source>
        <dbReference type="EMBL" id="MCL1633393.1"/>
    </source>
</evidence>
<accession>A0ABT0MEV1</accession>
<keyword evidence="2" id="KW-1185">Reference proteome</keyword>
<organism evidence="1 2">
    <name type="scientific">Luteimonas galliterrae</name>
    <dbReference type="NCBI Taxonomy" id="2940486"/>
    <lineage>
        <taxon>Bacteria</taxon>
        <taxon>Pseudomonadati</taxon>
        <taxon>Pseudomonadota</taxon>
        <taxon>Gammaproteobacteria</taxon>
        <taxon>Lysobacterales</taxon>
        <taxon>Lysobacteraceae</taxon>
        <taxon>Luteimonas</taxon>
    </lineage>
</organism>
<reference evidence="1 2" key="1">
    <citation type="submission" date="2022-05" db="EMBL/GenBank/DDBJ databases">
        <title>Luteimonas sp. SX5, whole genome shotgun sequencing project.</title>
        <authorList>
            <person name="Zhao G."/>
            <person name="Shen L."/>
        </authorList>
    </citation>
    <scope>NUCLEOTIDE SEQUENCE [LARGE SCALE GENOMIC DNA]</scope>
    <source>
        <strain evidence="1 2">SX5</strain>
    </source>
</reference>
<dbReference type="Proteomes" id="UP001431217">
    <property type="component" value="Unassembled WGS sequence"/>
</dbReference>
<gene>
    <name evidence="1" type="ORF">M2650_01860</name>
</gene>